<dbReference type="KEGG" id="ddf:DEFDS_2064"/>
<dbReference type="CDD" id="cd03257">
    <property type="entry name" value="ABC_NikE_OppD_transporters"/>
    <property type="match status" value="1"/>
</dbReference>
<keyword evidence="2" id="KW-0813">Transport</keyword>
<dbReference type="PROSITE" id="PS50893">
    <property type="entry name" value="ABC_TRANSPORTER_2"/>
    <property type="match status" value="1"/>
</dbReference>
<sequence>MELLRVENLKKYYEVKKGGLNKKAILKAVDDVSFVISKGETLSVVGESGCGKSTTGKLILRIEDPTDGRILFRDEDIAKKSIKELKEFRKSVQIIFQDPYSSLNPRWRVGDIIAEPLVLNTDLSKKEIEDRVFYLMEKVGLLPEHYYRYPHQFSGGQRQRIGIARALTLNPELIVCDEPVSALDVSIQSQVLNLLIDLQNEFKLTYLFISHDLGVVRHISDRIIVMYLGKVMEKGTVDDIFNNPLHPYTKALLDAVPEIGKKKEHRTILSGEIPSPINPPKGCRFYTRCPFAKSECQEISGELIKVSETHFTACPFQK</sequence>
<dbReference type="GO" id="GO:0005524">
    <property type="term" value="F:ATP binding"/>
    <property type="evidence" value="ECO:0007669"/>
    <property type="project" value="UniProtKB-KW"/>
</dbReference>
<dbReference type="GO" id="GO:0055085">
    <property type="term" value="P:transmembrane transport"/>
    <property type="evidence" value="ECO:0007669"/>
    <property type="project" value="UniProtKB-ARBA"/>
</dbReference>
<dbReference type="SMART" id="SM00382">
    <property type="entry name" value="AAA"/>
    <property type="match status" value="1"/>
</dbReference>
<dbReference type="Gene3D" id="3.40.50.300">
    <property type="entry name" value="P-loop containing nucleotide triphosphate hydrolases"/>
    <property type="match status" value="1"/>
</dbReference>
<name>D3P9X3_DEFDS</name>
<dbReference type="InterPro" id="IPR003439">
    <property type="entry name" value="ABC_transporter-like_ATP-bd"/>
</dbReference>
<dbReference type="NCBIfam" id="TIGR01727">
    <property type="entry name" value="oligo_HPY"/>
    <property type="match status" value="1"/>
</dbReference>
<keyword evidence="7" id="KW-1185">Reference proteome</keyword>
<dbReference type="NCBIfam" id="NF008453">
    <property type="entry name" value="PRK11308.1"/>
    <property type="match status" value="1"/>
</dbReference>
<dbReference type="PANTHER" id="PTHR43776">
    <property type="entry name" value="TRANSPORT ATP-BINDING PROTEIN"/>
    <property type="match status" value="1"/>
</dbReference>
<dbReference type="PANTHER" id="PTHR43776:SF7">
    <property type="entry name" value="D,D-DIPEPTIDE TRANSPORT ATP-BINDING PROTEIN DDPF-RELATED"/>
    <property type="match status" value="1"/>
</dbReference>
<evidence type="ECO:0000256" key="3">
    <source>
        <dbReference type="ARBA" id="ARBA00022741"/>
    </source>
</evidence>
<accession>D3P9X3</accession>
<keyword evidence="3" id="KW-0547">Nucleotide-binding</keyword>
<dbReference type="EMBL" id="AP011529">
    <property type="protein sequence ID" value="BAI81513.1"/>
    <property type="molecule type" value="Genomic_DNA"/>
</dbReference>
<dbReference type="Pfam" id="PF08352">
    <property type="entry name" value="oligo_HPY"/>
    <property type="match status" value="1"/>
</dbReference>
<gene>
    <name evidence="6" type="ordered locus">DEFDS_2064</name>
</gene>
<dbReference type="RefSeq" id="WP_013008758.1">
    <property type="nucleotide sequence ID" value="NC_013939.1"/>
</dbReference>
<dbReference type="Pfam" id="PF00005">
    <property type="entry name" value="ABC_tran"/>
    <property type="match status" value="1"/>
</dbReference>
<evidence type="ECO:0000256" key="2">
    <source>
        <dbReference type="ARBA" id="ARBA00022448"/>
    </source>
</evidence>
<feature type="domain" description="ABC transporter" evidence="5">
    <location>
        <begin position="4"/>
        <end position="253"/>
    </location>
</feature>
<evidence type="ECO:0000256" key="1">
    <source>
        <dbReference type="ARBA" id="ARBA00005417"/>
    </source>
</evidence>
<proteinExistence type="inferred from homology"/>
<evidence type="ECO:0000313" key="6">
    <source>
        <dbReference type="EMBL" id="BAI81513.1"/>
    </source>
</evidence>
<keyword evidence="4 6" id="KW-0067">ATP-binding</keyword>
<dbReference type="Proteomes" id="UP000001520">
    <property type="component" value="Chromosome"/>
</dbReference>
<dbReference type="FunFam" id="3.40.50.300:FF:000016">
    <property type="entry name" value="Oligopeptide ABC transporter ATP-binding component"/>
    <property type="match status" value="1"/>
</dbReference>
<evidence type="ECO:0000313" key="7">
    <source>
        <dbReference type="Proteomes" id="UP000001520"/>
    </source>
</evidence>
<dbReference type="OrthoDB" id="9815712at2"/>
<dbReference type="InterPro" id="IPR017871">
    <property type="entry name" value="ABC_transporter-like_CS"/>
</dbReference>
<dbReference type="SUPFAM" id="SSF52540">
    <property type="entry name" value="P-loop containing nucleoside triphosphate hydrolases"/>
    <property type="match status" value="1"/>
</dbReference>
<evidence type="ECO:0000259" key="5">
    <source>
        <dbReference type="PROSITE" id="PS50893"/>
    </source>
</evidence>
<dbReference type="PROSITE" id="PS00211">
    <property type="entry name" value="ABC_TRANSPORTER_1"/>
    <property type="match status" value="1"/>
</dbReference>
<dbReference type="eggNOG" id="COG4608">
    <property type="taxonomic scope" value="Bacteria"/>
</dbReference>
<dbReference type="GO" id="GO:0016887">
    <property type="term" value="F:ATP hydrolysis activity"/>
    <property type="evidence" value="ECO:0007669"/>
    <property type="project" value="InterPro"/>
</dbReference>
<comment type="similarity">
    <text evidence="1">Belongs to the ABC transporter superfamily.</text>
</comment>
<dbReference type="InterPro" id="IPR003593">
    <property type="entry name" value="AAA+_ATPase"/>
</dbReference>
<dbReference type="InterPro" id="IPR027417">
    <property type="entry name" value="P-loop_NTPase"/>
</dbReference>
<dbReference type="AlphaFoldDB" id="D3P9X3"/>
<protein>
    <submittedName>
        <fullName evidence="6">Peptide/nickel ABC transporter, ATP-binding protein</fullName>
    </submittedName>
</protein>
<reference evidence="6 7" key="1">
    <citation type="journal article" date="2010" name="DNA Res.">
        <title>Bacterial lifestyle in a deep-sea hydrothermal vent chimney revealed by the genome sequence of the thermophilic bacterium Deferribacter desulfuricans SSM1.</title>
        <authorList>
            <person name="Takaki Y."/>
            <person name="Shimamura S."/>
            <person name="Nakagawa S."/>
            <person name="Fukuhara Y."/>
            <person name="Horikawa H."/>
            <person name="Ankai A."/>
            <person name="Harada T."/>
            <person name="Hosoyama A."/>
            <person name="Oguchi A."/>
            <person name="Fukui S."/>
            <person name="Fujita N."/>
            <person name="Takami H."/>
            <person name="Takai K."/>
        </authorList>
    </citation>
    <scope>NUCLEOTIDE SEQUENCE [LARGE SCALE GENOMIC DNA]</scope>
    <source>
        <strain evidence="7">DSM 14783 / JCM 11476 / NBRC 101012 / SSM1</strain>
    </source>
</reference>
<dbReference type="InterPro" id="IPR013563">
    <property type="entry name" value="Oligopep_ABC_C"/>
</dbReference>
<organism evidence="6 7">
    <name type="scientific">Deferribacter desulfuricans (strain DSM 14783 / JCM 11476 / NBRC 101012 / SSM1)</name>
    <dbReference type="NCBI Taxonomy" id="639282"/>
    <lineage>
        <taxon>Bacteria</taxon>
        <taxon>Pseudomonadati</taxon>
        <taxon>Deferribacterota</taxon>
        <taxon>Deferribacteres</taxon>
        <taxon>Deferribacterales</taxon>
        <taxon>Deferribacteraceae</taxon>
        <taxon>Deferribacter</taxon>
    </lineage>
</organism>
<dbReference type="GO" id="GO:0015833">
    <property type="term" value="P:peptide transport"/>
    <property type="evidence" value="ECO:0007669"/>
    <property type="project" value="InterPro"/>
</dbReference>
<dbReference type="HOGENOM" id="CLU_000604_1_23_0"/>
<evidence type="ECO:0000256" key="4">
    <source>
        <dbReference type="ARBA" id="ARBA00022840"/>
    </source>
</evidence>
<dbReference type="STRING" id="639282.DEFDS_2064"/>
<dbReference type="InterPro" id="IPR050319">
    <property type="entry name" value="ABC_transp_ATP-bind"/>
</dbReference>